<dbReference type="Pfam" id="PF07776">
    <property type="entry name" value="zf-AD"/>
    <property type="match status" value="1"/>
</dbReference>
<name>A0ABN8BBU9_CHISP</name>
<keyword evidence="1 7" id="KW-0479">Metal-binding</keyword>
<feature type="domain" description="ZAD" evidence="10">
    <location>
        <begin position="5"/>
        <end position="75"/>
    </location>
</feature>
<dbReference type="SMART" id="SM00868">
    <property type="entry name" value="zf-AD"/>
    <property type="match status" value="1"/>
</dbReference>
<dbReference type="InterPro" id="IPR012934">
    <property type="entry name" value="Znf_AD"/>
</dbReference>
<dbReference type="Pfam" id="PF13465">
    <property type="entry name" value="zf-H2C2_2"/>
    <property type="match status" value="1"/>
</dbReference>
<dbReference type="SUPFAM" id="SSF57716">
    <property type="entry name" value="Glucocorticoid receptor-like (DNA-binding domain)"/>
    <property type="match status" value="1"/>
</dbReference>
<reference evidence="11" key="1">
    <citation type="submission" date="2021-12" db="EMBL/GenBank/DDBJ databases">
        <authorList>
            <person name="King R."/>
        </authorList>
    </citation>
    <scope>NUCLEOTIDE SEQUENCE</scope>
</reference>
<dbReference type="PROSITE" id="PS50157">
    <property type="entry name" value="ZINC_FINGER_C2H2_2"/>
    <property type="match status" value="2"/>
</dbReference>
<keyword evidence="4 7" id="KW-0862">Zinc</keyword>
<keyword evidence="2" id="KW-0677">Repeat</keyword>
<evidence type="ECO:0000256" key="1">
    <source>
        <dbReference type="ARBA" id="ARBA00022723"/>
    </source>
</evidence>
<evidence type="ECO:0000256" key="8">
    <source>
        <dbReference type="SAM" id="MobiDB-lite"/>
    </source>
</evidence>
<feature type="domain" description="C2H2-type" evidence="9">
    <location>
        <begin position="334"/>
        <end position="354"/>
    </location>
</feature>
<dbReference type="InterPro" id="IPR036236">
    <property type="entry name" value="Znf_C2H2_sf"/>
</dbReference>
<feature type="domain" description="C2H2-type" evidence="9">
    <location>
        <begin position="306"/>
        <end position="333"/>
    </location>
</feature>
<dbReference type="Gene3D" id="3.30.160.60">
    <property type="entry name" value="Classic Zinc Finger"/>
    <property type="match status" value="2"/>
</dbReference>
<keyword evidence="12" id="KW-1185">Reference proteome</keyword>
<sequence length="354" mass="41147">MSRLQACRVCLAHHRRMFSILNGPLQEFYENITEIPLVVGDLWPTCICYICYHMMRKFKKFIDKSLKANDLLLQLISSESEINTDTLNMIVKRQPDIAWNYSVSPMESIMLVDPEEVNLEATLKVEKVKSEFNLEEMQDQSEPEAKLAKKRKLTSEINKENQFKPPTASRATEGTTEKEAQIGDPNRTTELKNKDSFFKPNIFTKYSYENKNMVKNKRDKVRNHRDTFICDICKNIFICKNKLLSHISKSHIELTAITNQSYTMTNEINLINKNNLENNIGSAMTSNRGHSINKRHMKTDQKEIRYNCSICDKRFTTNSNLSTHQRIHTGEKPYKCNVCDKRFTTTSNLSSHIK</sequence>
<feature type="binding site" evidence="7">
    <location>
        <position position="51"/>
    </location>
    <ligand>
        <name>Zn(2+)</name>
        <dbReference type="ChEBI" id="CHEBI:29105"/>
    </ligand>
</feature>
<dbReference type="SUPFAM" id="SSF57667">
    <property type="entry name" value="beta-beta-alpha zinc fingers"/>
    <property type="match status" value="1"/>
</dbReference>
<dbReference type="PROSITE" id="PS00028">
    <property type="entry name" value="ZINC_FINGER_C2H2_1"/>
    <property type="match status" value="2"/>
</dbReference>
<evidence type="ECO:0000256" key="3">
    <source>
        <dbReference type="ARBA" id="ARBA00022771"/>
    </source>
</evidence>
<evidence type="ECO:0000259" key="10">
    <source>
        <dbReference type="PROSITE" id="PS51915"/>
    </source>
</evidence>
<feature type="compositionally biased region" description="Basic and acidic residues" evidence="8">
    <location>
        <begin position="143"/>
        <end position="162"/>
    </location>
</feature>
<keyword evidence="5" id="KW-0539">Nucleus</keyword>
<feature type="binding site" evidence="7">
    <location>
        <position position="7"/>
    </location>
    <ligand>
        <name>Zn(2+)</name>
        <dbReference type="ChEBI" id="CHEBI:29105"/>
    </ligand>
</feature>
<feature type="compositionally biased region" description="Basic and acidic residues" evidence="8">
    <location>
        <begin position="175"/>
        <end position="191"/>
    </location>
</feature>
<dbReference type="PROSITE" id="PS51915">
    <property type="entry name" value="ZAD"/>
    <property type="match status" value="1"/>
</dbReference>
<organism evidence="11 12">
    <name type="scientific">Chilo suppressalis</name>
    <name type="common">Asiatic rice borer moth</name>
    <dbReference type="NCBI Taxonomy" id="168631"/>
    <lineage>
        <taxon>Eukaryota</taxon>
        <taxon>Metazoa</taxon>
        <taxon>Ecdysozoa</taxon>
        <taxon>Arthropoda</taxon>
        <taxon>Hexapoda</taxon>
        <taxon>Insecta</taxon>
        <taxon>Pterygota</taxon>
        <taxon>Neoptera</taxon>
        <taxon>Endopterygota</taxon>
        <taxon>Lepidoptera</taxon>
        <taxon>Glossata</taxon>
        <taxon>Ditrysia</taxon>
        <taxon>Pyraloidea</taxon>
        <taxon>Crambidae</taxon>
        <taxon>Crambinae</taxon>
        <taxon>Chilo</taxon>
    </lineage>
</organism>
<evidence type="ECO:0000313" key="11">
    <source>
        <dbReference type="EMBL" id="CAH0404188.1"/>
    </source>
</evidence>
<feature type="region of interest" description="Disordered" evidence="8">
    <location>
        <begin position="134"/>
        <end position="191"/>
    </location>
</feature>
<evidence type="ECO:0000256" key="2">
    <source>
        <dbReference type="ARBA" id="ARBA00022737"/>
    </source>
</evidence>
<protein>
    <submittedName>
        <fullName evidence="11">Uncharacterized protein</fullName>
    </submittedName>
</protein>
<dbReference type="PANTHER" id="PTHR23235:SF142">
    <property type="entry name" value="ZINC FINGER PROTEIN 384"/>
    <property type="match status" value="1"/>
</dbReference>
<evidence type="ECO:0000256" key="7">
    <source>
        <dbReference type="PROSITE-ProRule" id="PRU01263"/>
    </source>
</evidence>
<evidence type="ECO:0000256" key="4">
    <source>
        <dbReference type="ARBA" id="ARBA00022833"/>
    </source>
</evidence>
<dbReference type="SMART" id="SM00355">
    <property type="entry name" value="ZnF_C2H2"/>
    <property type="match status" value="3"/>
</dbReference>
<dbReference type="EMBL" id="OU963920">
    <property type="protein sequence ID" value="CAH0404188.1"/>
    <property type="molecule type" value="Genomic_DNA"/>
</dbReference>
<gene>
    <name evidence="11" type="ORF">CHILSU_LOCUS7505</name>
</gene>
<feature type="binding site" evidence="7">
    <location>
        <position position="48"/>
    </location>
    <ligand>
        <name>Zn(2+)</name>
        <dbReference type="ChEBI" id="CHEBI:29105"/>
    </ligand>
</feature>
<proteinExistence type="predicted"/>
<evidence type="ECO:0000256" key="5">
    <source>
        <dbReference type="ARBA" id="ARBA00023242"/>
    </source>
</evidence>
<evidence type="ECO:0000259" key="9">
    <source>
        <dbReference type="PROSITE" id="PS50157"/>
    </source>
</evidence>
<feature type="binding site" evidence="7">
    <location>
        <position position="10"/>
    </location>
    <ligand>
        <name>Zn(2+)</name>
        <dbReference type="ChEBI" id="CHEBI:29105"/>
    </ligand>
</feature>
<dbReference type="Proteomes" id="UP001153292">
    <property type="component" value="Chromosome 27"/>
</dbReference>
<evidence type="ECO:0000313" key="12">
    <source>
        <dbReference type="Proteomes" id="UP001153292"/>
    </source>
</evidence>
<accession>A0ABN8BBU9</accession>
<evidence type="ECO:0000256" key="6">
    <source>
        <dbReference type="PROSITE-ProRule" id="PRU00042"/>
    </source>
</evidence>
<dbReference type="PANTHER" id="PTHR23235">
    <property type="entry name" value="KRUEPPEL-LIKE TRANSCRIPTION FACTOR"/>
    <property type="match status" value="1"/>
</dbReference>
<keyword evidence="3 6" id="KW-0863">Zinc-finger</keyword>
<dbReference type="InterPro" id="IPR013087">
    <property type="entry name" value="Znf_C2H2_type"/>
</dbReference>